<evidence type="ECO:0000313" key="10">
    <source>
        <dbReference type="EMBL" id="KKP31334.1"/>
    </source>
</evidence>
<evidence type="ECO:0000256" key="7">
    <source>
        <dbReference type="ARBA" id="ARBA00023136"/>
    </source>
</evidence>
<gene>
    <name evidence="10" type="ORF">UR21_C0011G0015</name>
</gene>
<proteinExistence type="predicted"/>
<feature type="transmembrane region" description="Helical" evidence="8">
    <location>
        <begin position="101"/>
        <end position="121"/>
    </location>
</feature>
<keyword evidence="4" id="KW-0808">Transferase</keyword>
<feature type="transmembrane region" description="Helical" evidence="8">
    <location>
        <begin position="270"/>
        <end position="287"/>
    </location>
</feature>
<dbReference type="EMBL" id="LBOI01000011">
    <property type="protein sequence ID" value="KKP31334.1"/>
    <property type="molecule type" value="Genomic_DNA"/>
</dbReference>
<keyword evidence="6 8" id="KW-1133">Transmembrane helix</keyword>
<evidence type="ECO:0000256" key="3">
    <source>
        <dbReference type="ARBA" id="ARBA00022676"/>
    </source>
</evidence>
<feature type="transmembrane region" description="Helical" evidence="8">
    <location>
        <begin position="74"/>
        <end position="95"/>
    </location>
</feature>
<evidence type="ECO:0000313" key="11">
    <source>
        <dbReference type="Proteomes" id="UP000034803"/>
    </source>
</evidence>
<evidence type="ECO:0000256" key="1">
    <source>
        <dbReference type="ARBA" id="ARBA00004651"/>
    </source>
</evidence>
<keyword evidence="7 8" id="KW-0472">Membrane</keyword>
<dbReference type="GO" id="GO:0016763">
    <property type="term" value="F:pentosyltransferase activity"/>
    <property type="evidence" value="ECO:0007669"/>
    <property type="project" value="TreeGrafter"/>
</dbReference>
<name>A0A0F9YII1_9BACT</name>
<dbReference type="GO" id="GO:0009103">
    <property type="term" value="P:lipopolysaccharide biosynthetic process"/>
    <property type="evidence" value="ECO:0007669"/>
    <property type="project" value="UniProtKB-ARBA"/>
</dbReference>
<evidence type="ECO:0000256" key="2">
    <source>
        <dbReference type="ARBA" id="ARBA00022475"/>
    </source>
</evidence>
<feature type="domain" description="Glycosyltransferase RgtA/B/C/D-like" evidence="9">
    <location>
        <begin position="55"/>
        <end position="196"/>
    </location>
</feature>
<evidence type="ECO:0000259" key="9">
    <source>
        <dbReference type="Pfam" id="PF13231"/>
    </source>
</evidence>
<feature type="transmembrane region" description="Helical" evidence="8">
    <location>
        <begin position="323"/>
        <end position="343"/>
    </location>
</feature>
<comment type="subcellular location">
    <subcellularLocation>
        <location evidence="1">Cell membrane</location>
        <topology evidence="1">Multi-pass membrane protein</topology>
    </subcellularLocation>
</comment>
<keyword evidence="3" id="KW-0328">Glycosyltransferase</keyword>
<sequence length="501" mass="57642">MFAKLSMNFLINNIYLHFSDGAKFAIIAKKLALGNGFSTDFSFWGEGFFSTSGIPVFIPYLMSLFMNIFGTNDFSVLAFSFTFYLLLSLVVFLLGRKIFNPFVGLLSSLVVLLNLNFIGYATSGASEPFFAFEIVLATYLLVLRKRWTTFLFFLVMGLMYFSRPQAFIFIAGLIFLWLILKFSFKKALVYFFGLGVIGLLFDKLVLYPLSFKFPVTPIFMRGMQSILTYSSFNAVSDGLRGGTVSSLTIIDVFKKVFYNLYNFYKALPEIANSYLWGLFFVGLFTWGKDKLQNNFKISAIFMTLVTFLITALTIPFYRYIHPVIPFVYIIAIATLFEIVSKLANKKHVKLISLILVFIFCIGQTLGVIFLDSRFKVKTINKNKPPVYAVLSYKLKEITDPSDIILTNLDTWGSWYGERKTVWFPLEPSMIIPVMDKIDAIYLTSYLIDDENYYMGINWREMFNNPKTQTVLKNFKFVGEYTFKAEDNYQRQDAKAVLFIKD</sequence>
<reference evidence="10 11" key="1">
    <citation type="journal article" date="2015" name="Nature">
        <title>rRNA introns, odd ribosomes, and small enigmatic genomes across a large radiation of phyla.</title>
        <authorList>
            <person name="Brown C.T."/>
            <person name="Hug L.A."/>
            <person name="Thomas B.C."/>
            <person name="Sharon I."/>
            <person name="Castelle C.J."/>
            <person name="Singh A."/>
            <person name="Wilkins M.J."/>
            <person name="Williams K.H."/>
            <person name="Banfield J.F."/>
        </authorList>
    </citation>
    <scope>NUCLEOTIDE SEQUENCE [LARGE SCALE GENOMIC DNA]</scope>
</reference>
<keyword evidence="5 8" id="KW-0812">Transmembrane</keyword>
<keyword evidence="2" id="KW-1003">Cell membrane</keyword>
<dbReference type="PANTHER" id="PTHR33908:SF11">
    <property type="entry name" value="MEMBRANE PROTEIN"/>
    <property type="match status" value="1"/>
</dbReference>
<feature type="transmembrane region" description="Helical" evidence="8">
    <location>
        <begin position="41"/>
        <end position="62"/>
    </location>
</feature>
<feature type="transmembrane region" description="Helical" evidence="8">
    <location>
        <begin position="350"/>
        <end position="370"/>
    </location>
</feature>
<feature type="transmembrane region" description="Helical" evidence="8">
    <location>
        <begin position="150"/>
        <end position="180"/>
    </location>
</feature>
<evidence type="ECO:0000256" key="5">
    <source>
        <dbReference type="ARBA" id="ARBA00022692"/>
    </source>
</evidence>
<dbReference type="InterPro" id="IPR050297">
    <property type="entry name" value="LipidA_mod_glycosyltrf_83"/>
</dbReference>
<dbReference type="AlphaFoldDB" id="A0A0F9YII1"/>
<dbReference type="Pfam" id="PF13231">
    <property type="entry name" value="PMT_2"/>
    <property type="match status" value="1"/>
</dbReference>
<organism evidence="10 11">
    <name type="scientific">Candidatus Woesebacteria bacterium GW2011_GWC2_31_9</name>
    <dbReference type="NCBI Taxonomy" id="1618586"/>
    <lineage>
        <taxon>Bacteria</taxon>
        <taxon>Candidatus Woeseibacteriota</taxon>
    </lineage>
</organism>
<dbReference type="InterPro" id="IPR038731">
    <property type="entry name" value="RgtA/B/C-like"/>
</dbReference>
<feature type="transmembrane region" description="Helical" evidence="8">
    <location>
        <begin position="128"/>
        <end position="144"/>
    </location>
</feature>
<feature type="transmembrane region" description="Helical" evidence="8">
    <location>
        <begin position="187"/>
        <end position="207"/>
    </location>
</feature>
<evidence type="ECO:0000256" key="8">
    <source>
        <dbReference type="SAM" id="Phobius"/>
    </source>
</evidence>
<dbReference type="Proteomes" id="UP000034803">
    <property type="component" value="Unassembled WGS sequence"/>
</dbReference>
<evidence type="ECO:0000256" key="4">
    <source>
        <dbReference type="ARBA" id="ARBA00022679"/>
    </source>
</evidence>
<accession>A0A0F9YII1</accession>
<evidence type="ECO:0000256" key="6">
    <source>
        <dbReference type="ARBA" id="ARBA00022989"/>
    </source>
</evidence>
<protein>
    <recommendedName>
        <fullName evidence="9">Glycosyltransferase RgtA/B/C/D-like domain-containing protein</fullName>
    </recommendedName>
</protein>
<comment type="caution">
    <text evidence="10">The sequence shown here is derived from an EMBL/GenBank/DDBJ whole genome shotgun (WGS) entry which is preliminary data.</text>
</comment>
<feature type="transmembrane region" description="Helical" evidence="8">
    <location>
        <begin position="299"/>
        <end position="317"/>
    </location>
</feature>
<dbReference type="GO" id="GO:0005886">
    <property type="term" value="C:plasma membrane"/>
    <property type="evidence" value="ECO:0007669"/>
    <property type="project" value="UniProtKB-SubCell"/>
</dbReference>
<dbReference type="PANTHER" id="PTHR33908">
    <property type="entry name" value="MANNOSYLTRANSFERASE YKCB-RELATED"/>
    <property type="match status" value="1"/>
</dbReference>